<evidence type="ECO:0000256" key="11">
    <source>
        <dbReference type="ARBA" id="ARBA00022801"/>
    </source>
</evidence>
<gene>
    <name evidence="13" type="ORF">S01H1_55226</name>
</gene>
<dbReference type="EMBL" id="BARS01035883">
    <property type="protein sequence ID" value="GAG23585.1"/>
    <property type="molecule type" value="Genomic_DNA"/>
</dbReference>
<comment type="cofactor">
    <cofactor evidence="2">
        <name>Mn(2+)</name>
        <dbReference type="ChEBI" id="CHEBI:29035"/>
    </cofactor>
</comment>
<comment type="function">
    <text evidence="4">Endonuclease that specifically degrades the RNA of RNA-DNA hybrids.</text>
</comment>
<dbReference type="GO" id="GO:0032299">
    <property type="term" value="C:ribonuclease H2 complex"/>
    <property type="evidence" value="ECO:0007669"/>
    <property type="project" value="TreeGrafter"/>
</dbReference>
<proteinExistence type="predicted"/>
<feature type="non-terminal residue" evidence="13">
    <location>
        <position position="1"/>
    </location>
</feature>
<dbReference type="Gene3D" id="1.10.10.460">
    <property type="entry name" value="Ribonuclease hii. Domain 2"/>
    <property type="match status" value="1"/>
</dbReference>
<keyword evidence="8" id="KW-0540">Nuclease</keyword>
<comment type="subcellular location">
    <subcellularLocation>
        <location evidence="5">Cytoplasm</location>
    </subcellularLocation>
</comment>
<evidence type="ECO:0000256" key="4">
    <source>
        <dbReference type="ARBA" id="ARBA00004065"/>
    </source>
</evidence>
<dbReference type="CDD" id="cd07180">
    <property type="entry name" value="RNase_HII_archaea_like"/>
    <property type="match status" value="1"/>
</dbReference>
<evidence type="ECO:0000256" key="3">
    <source>
        <dbReference type="ARBA" id="ARBA00001946"/>
    </source>
</evidence>
<dbReference type="PANTHER" id="PTHR10954">
    <property type="entry name" value="RIBONUCLEASE H2 SUBUNIT A"/>
    <property type="match status" value="1"/>
</dbReference>
<comment type="cofactor">
    <cofactor evidence="3">
        <name>Mg(2+)</name>
        <dbReference type="ChEBI" id="CHEBI:18420"/>
    </cofactor>
</comment>
<protein>
    <recommendedName>
        <fullName evidence="6">ribonuclease H</fullName>
        <ecNumber evidence="6">3.1.26.4</ecNumber>
    </recommendedName>
</protein>
<evidence type="ECO:0000256" key="8">
    <source>
        <dbReference type="ARBA" id="ARBA00022722"/>
    </source>
</evidence>
<sequence length="178" mass="20444">LGVRDSKQLSPRKREALVPEIKAVARKWAYFDLQPWAIDKVVERAQKLRKLNYLEAMAMARVIRELRPDIAYVDPADVVAERYGEQILGVLPWKPEIVCEKKADVKYPVVSAASILAKVRRDRIVAELRKQHGDFGSGYPSDWRTIEFLESILGGTDAPPSFVRRSWSTVRRMLREDP</sequence>
<dbReference type="Gene3D" id="3.30.420.10">
    <property type="entry name" value="Ribonuclease H-like superfamily/Ribonuclease H"/>
    <property type="match status" value="1"/>
</dbReference>
<accession>X0VZ58</accession>
<evidence type="ECO:0000256" key="10">
    <source>
        <dbReference type="ARBA" id="ARBA00022759"/>
    </source>
</evidence>
<dbReference type="PROSITE" id="PS51975">
    <property type="entry name" value="RNASE_H_2"/>
    <property type="match status" value="1"/>
</dbReference>
<evidence type="ECO:0000259" key="12">
    <source>
        <dbReference type="PROSITE" id="PS51975"/>
    </source>
</evidence>
<evidence type="ECO:0000256" key="2">
    <source>
        <dbReference type="ARBA" id="ARBA00001936"/>
    </source>
</evidence>
<dbReference type="GO" id="GO:0003723">
    <property type="term" value="F:RNA binding"/>
    <property type="evidence" value="ECO:0007669"/>
    <property type="project" value="InterPro"/>
</dbReference>
<dbReference type="InterPro" id="IPR004649">
    <property type="entry name" value="RNase_H2_suA"/>
</dbReference>
<reference evidence="13" key="1">
    <citation type="journal article" date="2014" name="Front. Microbiol.">
        <title>High frequency of phylogenetically diverse reductive dehalogenase-homologous genes in deep subseafloor sedimentary metagenomes.</title>
        <authorList>
            <person name="Kawai M."/>
            <person name="Futagami T."/>
            <person name="Toyoda A."/>
            <person name="Takaki Y."/>
            <person name="Nishi S."/>
            <person name="Hori S."/>
            <person name="Arai W."/>
            <person name="Tsubouchi T."/>
            <person name="Morono Y."/>
            <person name="Uchiyama I."/>
            <person name="Ito T."/>
            <person name="Fujiyama A."/>
            <person name="Inagaki F."/>
            <person name="Takami H."/>
        </authorList>
    </citation>
    <scope>NUCLEOTIDE SEQUENCE</scope>
    <source>
        <strain evidence="13">Expedition CK06-06</strain>
    </source>
</reference>
<evidence type="ECO:0000256" key="6">
    <source>
        <dbReference type="ARBA" id="ARBA00012180"/>
    </source>
</evidence>
<dbReference type="InterPro" id="IPR024567">
    <property type="entry name" value="RNase_HII/HIII_dom"/>
</dbReference>
<dbReference type="GO" id="GO:0043137">
    <property type="term" value="P:DNA replication, removal of RNA primer"/>
    <property type="evidence" value="ECO:0007669"/>
    <property type="project" value="TreeGrafter"/>
</dbReference>
<keyword evidence="11" id="KW-0378">Hydrolase</keyword>
<dbReference type="GO" id="GO:0004523">
    <property type="term" value="F:RNA-DNA hybrid ribonuclease activity"/>
    <property type="evidence" value="ECO:0007669"/>
    <property type="project" value="UniProtKB-EC"/>
</dbReference>
<dbReference type="GO" id="GO:0046872">
    <property type="term" value="F:metal ion binding"/>
    <property type="evidence" value="ECO:0007669"/>
    <property type="project" value="UniProtKB-KW"/>
</dbReference>
<name>X0VZ58_9ZZZZ</name>
<dbReference type="InterPro" id="IPR036397">
    <property type="entry name" value="RNaseH_sf"/>
</dbReference>
<dbReference type="EC" id="3.1.26.4" evidence="6"/>
<keyword evidence="10" id="KW-0255">Endonuclease</keyword>
<evidence type="ECO:0000256" key="5">
    <source>
        <dbReference type="ARBA" id="ARBA00004496"/>
    </source>
</evidence>
<feature type="domain" description="RNase H type-2" evidence="12">
    <location>
        <begin position="1"/>
        <end position="178"/>
    </location>
</feature>
<dbReference type="Pfam" id="PF01351">
    <property type="entry name" value="RNase_HII"/>
    <property type="match status" value="1"/>
</dbReference>
<keyword evidence="7" id="KW-0963">Cytoplasm</keyword>
<dbReference type="InterPro" id="IPR001352">
    <property type="entry name" value="RNase_HII/HIII"/>
</dbReference>
<evidence type="ECO:0000256" key="7">
    <source>
        <dbReference type="ARBA" id="ARBA00022490"/>
    </source>
</evidence>
<dbReference type="SUPFAM" id="SSF53098">
    <property type="entry name" value="Ribonuclease H-like"/>
    <property type="match status" value="1"/>
</dbReference>
<evidence type="ECO:0000313" key="13">
    <source>
        <dbReference type="EMBL" id="GAG23585.1"/>
    </source>
</evidence>
<evidence type="ECO:0000256" key="1">
    <source>
        <dbReference type="ARBA" id="ARBA00000077"/>
    </source>
</evidence>
<dbReference type="PANTHER" id="PTHR10954:SF23">
    <property type="entry name" value="RIBONUCLEASE"/>
    <property type="match status" value="1"/>
</dbReference>
<dbReference type="InterPro" id="IPR012337">
    <property type="entry name" value="RNaseH-like_sf"/>
</dbReference>
<dbReference type="NCBIfam" id="TIGR00729">
    <property type="entry name" value="ribonuclease HII"/>
    <property type="match status" value="1"/>
</dbReference>
<dbReference type="GO" id="GO:0005737">
    <property type="term" value="C:cytoplasm"/>
    <property type="evidence" value="ECO:0007669"/>
    <property type="project" value="UniProtKB-SubCell"/>
</dbReference>
<comment type="catalytic activity">
    <reaction evidence="1">
        <text>Endonucleolytic cleavage to 5'-phosphomonoester.</text>
        <dbReference type="EC" id="3.1.26.4"/>
    </reaction>
</comment>
<keyword evidence="9" id="KW-0479">Metal-binding</keyword>
<comment type="caution">
    <text evidence="13">The sequence shown here is derived from an EMBL/GenBank/DDBJ whole genome shotgun (WGS) entry which is preliminary data.</text>
</comment>
<dbReference type="AlphaFoldDB" id="X0VZ58"/>
<organism evidence="13">
    <name type="scientific">marine sediment metagenome</name>
    <dbReference type="NCBI Taxonomy" id="412755"/>
    <lineage>
        <taxon>unclassified sequences</taxon>
        <taxon>metagenomes</taxon>
        <taxon>ecological metagenomes</taxon>
    </lineage>
</organism>
<evidence type="ECO:0000256" key="9">
    <source>
        <dbReference type="ARBA" id="ARBA00022723"/>
    </source>
</evidence>
<dbReference type="InterPro" id="IPR023160">
    <property type="entry name" value="RNase_HII_hlx-loop-hlx_cap_dom"/>
</dbReference>
<dbReference type="GO" id="GO:0006298">
    <property type="term" value="P:mismatch repair"/>
    <property type="evidence" value="ECO:0007669"/>
    <property type="project" value="TreeGrafter"/>
</dbReference>